<accession>A0A345ME65</accession>
<sequence length="117" mass="12731">MAQIIINRSESRCGNCGKQAFMEETGHYTIAGYKDNGEPGCGEVWDSVSSDYLNIPAMLVAGEDGYWFAENLRGFPVYDASSPEPIGVYGGPSRKDAEVSALRRQADISVSSDDDLR</sequence>
<protein>
    <submittedName>
        <fullName evidence="1">Uncharacterized protein</fullName>
    </submittedName>
</protein>
<evidence type="ECO:0000313" key="1">
    <source>
        <dbReference type="EMBL" id="AXH68846.1"/>
    </source>
</evidence>
<gene>
    <name evidence="1" type="primary">160</name>
    <name evidence="1" type="ORF">SEA_SPARKLEGODDESS_160</name>
</gene>
<dbReference type="Proteomes" id="UP000259914">
    <property type="component" value="Segment"/>
</dbReference>
<evidence type="ECO:0000313" key="2">
    <source>
        <dbReference type="Proteomes" id="UP000259914"/>
    </source>
</evidence>
<reference evidence="1 2" key="1">
    <citation type="submission" date="2018-07" db="EMBL/GenBank/DDBJ databases">
        <authorList>
            <person name="Dixon J."/>
            <person name="Knudsen H.R."/>
            <person name="Rock W."/>
            <person name="Scott A.N."/>
            <person name="Walsdorf S.L."/>
            <person name="Layton S.R."/>
            <person name="Nayek S."/>
            <person name="Kim T."/>
            <person name="Hughes L.E."/>
            <person name="Garlena R.A."/>
            <person name="Russell D.A."/>
            <person name="Pope W.H."/>
            <person name="Jacobs-Sera D."/>
            <person name="Hatfull G.F."/>
        </authorList>
    </citation>
    <scope>NUCLEOTIDE SEQUENCE [LARGE SCALE GENOMIC DNA]</scope>
</reference>
<dbReference type="EMBL" id="MH590589">
    <property type="protein sequence ID" value="AXH68846.1"/>
    <property type="molecule type" value="Genomic_DNA"/>
</dbReference>
<name>A0A345ME65_9CAUD</name>
<organism evidence="1 2">
    <name type="scientific">Streptomyces phage SparkleGoddess</name>
    <dbReference type="NCBI Taxonomy" id="2283305"/>
    <lineage>
        <taxon>Viruses</taxon>
        <taxon>Duplodnaviria</taxon>
        <taxon>Heunggongvirae</taxon>
        <taxon>Uroviricota</taxon>
        <taxon>Caudoviricetes</taxon>
        <taxon>Stanwilliamsviridae</taxon>
        <taxon>Loccivirinae</taxon>
        <taxon>Gilsonvirus</taxon>
        <taxon>Gilsonvirus comrade</taxon>
    </lineage>
</organism>
<proteinExistence type="predicted"/>